<dbReference type="SMART" id="SM00326">
    <property type="entry name" value="SH3"/>
    <property type="match status" value="1"/>
</dbReference>
<dbReference type="PANTHER" id="PTHR46026">
    <property type="entry name" value="RHO-TYPE GUANINE NUCLEOTIDE EXCHANGE FACTOR, ISOFORM F"/>
    <property type="match status" value="1"/>
</dbReference>
<dbReference type="Pfam" id="PF00018">
    <property type="entry name" value="SH3_1"/>
    <property type="match status" value="1"/>
</dbReference>
<evidence type="ECO:0000256" key="3">
    <source>
        <dbReference type="SAM" id="MobiDB-lite"/>
    </source>
</evidence>
<accession>A0ABQ0MC91</accession>
<dbReference type="PROSITE" id="PS50002">
    <property type="entry name" value="SH3"/>
    <property type="match status" value="1"/>
</dbReference>
<gene>
    <name evidence="5" type="ORF">MCHLO_17052</name>
</gene>
<protein>
    <submittedName>
        <fullName evidence="5">Myosin IE</fullName>
    </submittedName>
</protein>
<feature type="domain" description="SH3" evidence="4">
    <location>
        <begin position="62"/>
        <end position="123"/>
    </location>
</feature>
<dbReference type="SUPFAM" id="SSF50044">
    <property type="entry name" value="SH3-domain"/>
    <property type="match status" value="1"/>
</dbReference>
<dbReference type="EMBL" id="DF849967">
    <property type="protein sequence ID" value="GAT60975.1"/>
    <property type="molecule type" value="Genomic_DNA"/>
</dbReference>
<dbReference type="InterPro" id="IPR036028">
    <property type="entry name" value="SH3-like_dom_sf"/>
</dbReference>
<dbReference type="PANTHER" id="PTHR46026:SF1">
    <property type="entry name" value="RHO-TYPE GUANINE NUCLEOTIDE EXCHANGE FACTOR, ISOFORM F"/>
    <property type="match status" value="1"/>
</dbReference>
<evidence type="ECO:0000313" key="6">
    <source>
        <dbReference type="Proteomes" id="UP000815677"/>
    </source>
</evidence>
<evidence type="ECO:0000256" key="2">
    <source>
        <dbReference type="PROSITE-ProRule" id="PRU00192"/>
    </source>
</evidence>
<keyword evidence="6" id="KW-1185">Reference proteome</keyword>
<dbReference type="Proteomes" id="UP000815677">
    <property type="component" value="Unassembled WGS sequence"/>
</dbReference>
<feature type="compositionally biased region" description="Polar residues" evidence="3">
    <location>
        <begin position="162"/>
        <end position="176"/>
    </location>
</feature>
<organism evidence="5 6">
    <name type="scientific">Mycena chlorophos</name>
    <name type="common">Agaric fungus</name>
    <name type="synonym">Agaricus chlorophos</name>
    <dbReference type="NCBI Taxonomy" id="658473"/>
    <lineage>
        <taxon>Eukaryota</taxon>
        <taxon>Fungi</taxon>
        <taxon>Dikarya</taxon>
        <taxon>Basidiomycota</taxon>
        <taxon>Agaricomycotina</taxon>
        <taxon>Agaricomycetes</taxon>
        <taxon>Agaricomycetidae</taxon>
        <taxon>Agaricales</taxon>
        <taxon>Marasmiineae</taxon>
        <taxon>Mycenaceae</taxon>
        <taxon>Mycena</taxon>
    </lineage>
</organism>
<keyword evidence="1 2" id="KW-0728">SH3 domain</keyword>
<evidence type="ECO:0000256" key="1">
    <source>
        <dbReference type="ARBA" id="ARBA00022443"/>
    </source>
</evidence>
<dbReference type="Gene3D" id="2.30.30.40">
    <property type="entry name" value="SH3 Domains"/>
    <property type="match status" value="1"/>
</dbReference>
<dbReference type="InterPro" id="IPR001452">
    <property type="entry name" value="SH3_domain"/>
</dbReference>
<evidence type="ECO:0000259" key="4">
    <source>
        <dbReference type="PROSITE" id="PS50002"/>
    </source>
</evidence>
<reference evidence="5" key="1">
    <citation type="submission" date="2014-09" db="EMBL/GenBank/DDBJ databases">
        <title>Genome sequence of the luminous mushroom Mycena chlorophos for searching fungal bioluminescence genes.</title>
        <authorList>
            <person name="Tanaka Y."/>
            <person name="Kasuga D."/>
            <person name="Oba Y."/>
            <person name="Hase S."/>
            <person name="Sato K."/>
            <person name="Oba Y."/>
            <person name="Sakakibara Y."/>
        </authorList>
    </citation>
    <scope>NUCLEOTIDE SEQUENCE</scope>
</reference>
<name>A0ABQ0MC91_MYCCL</name>
<sequence length="213" mass="22588">MVDPALSHIISRLESDLEFLVAQNYLTTSDVAALMQKLPSGSNAGRAMPTPTRAPSLPVPAAATVQARALWAYNESGQDVDDLSFREGDIIEVVREENPDWWLGRHNGKEALFPSAYVEKIAGTPPVARTVAPVSKKPYKPFMAAHHGRDVPPPAPVPMAPTNSIGLQQDTAGQQQNKDKYGKYKNAAAMSAAQGVGFGAGAAVGGGLVRAIF</sequence>
<feature type="region of interest" description="Disordered" evidence="3">
    <location>
        <begin position="155"/>
        <end position="179"/>
    </location>
</feature>
<evidence type="ECO:0000313" key="5">
    <source>
        <dbReference type="EMBL" id="GAT60975.1"/>
    </source>
</evidence>
<proteinExistence type="predicted"/>
<dbReference type="PRINTS" id="PR00452">
    <property type="entry name" value="SH3DOMAIN"/>
</dbReference>